<dbReference type="InterPro" id="IPR003593">
    <property type="entry name" value="AAA+_ATPase"/>
</dbReference>
<evidence type="ECO:0000256" key="4">
    <source>
        <dbReference type="ARBA" id="ARBA00022840"/>
    </source>
</evidence>
<evidence type="ECO:0000256" key="7">
    <source>
        <dbReference type="SAM" id="Phobius"/>
    </source>
</evidence>
<evidence type="ECO:0000313" key="11">
    <source>
        <dbReference type="Proteomes" id="UP001354931"/>
    </source>
</evidence>
<evidence type="ECO:0000259" key="8">
    <source>
        <dbReference type="PROSITE" id="PS50893"/>
    </source>
</evidence>
<dbReference type="PROSITE" id="PS50893">
    <property type="entry name" value="ABC_TRANSPORTER_2"/>
    <property type="match status" value="1"/>
</dbReference>
<name>A0ABU6F3V0_9ACTN</name>
<keyword evidence="2 7" id="KW-0812">Transmembrane</keyword>
<evidence type="ECO:0000256" key="1">
    <source>
        <dbReference type="ARBA" id="ARBA00004651"/>
    </source>
</evidence>
<dbReference type="CDD" id="cd03228">
    <property type="entry name" value="ABCC_MRP_Like"/>
    <property type="match status" value="1"/>
</dbReference>
<keyword evidence="11" id="KW-1185">Reference proteome</keyword>
<feature type="domain" description="ABC transmembrane type-1" evidence="9">
    <location>
        <begin position="115"/>
        <end position="358"/>
    </location>
</feature>
<protein>
    <submittedName>
        <fullName evidence="10">ABC transporter ATP-binding protein/permease</fullName>
    </submittedName>
</protein>
<dbReference type="PANTHER" id="PTHR24221">
    <property type="entry name" value="ATP-BINDING CASSETTE SUB-FAMILY B"/>
    <property type="match status" value="1"/>
</dbReference>
<evidence type="ECO:0000313" key="10">
    <source>
        <dbReference type="EMBL" id="MEB8338158.1"/>
    </source>
</evidence>
<dbReference type="SUPFAM" id="SSF90123">
    <property type="entry name" value="ABC transporter transmembrane region"/>
    <property type="match status" value="1"/>
</dbReference>
<dbReference type="Proteomes" id="UP001354931">
    <property type="component" value="Unassembled WGS sequence"/>
</dbReference>
<evidence type="ECO:0000256" key="5">
    <source>
        <dbReference type="ARBA" id="ARBA00022989"/>
    </source>
</evidence>
<dbReference type="Gene3D" id="3.40.50.300">
    <property type="entry name" value="P-loop containing nucleotide triphosphate hydrolases"/>
    <property type="match status" value="1"/>
</dbReference>
<dbReference type="RefSeq" id="WP_326015915.1">
    <property type="nucleotide sequence ID" value="NZ_JAOZYC010000093.1"/>
</dbReference>
<reference evidence="10 11" key="1">
    <citation type="submission" date="2022-10" db="EMBL/GenBank/DDBJ databases">
        <authorList>
            <person name="Xie J."/>
            <person name="Shen N."/>
        </authorList>
    </citation>
    <scope>NUCLEOTIDE SEQUENCE [LARGE SCALE GENOMIC DNA]</scope>
    <source>
        <strain evidence="10 11">YIM65594</strain>
    </source>
</reference>
<gene>
    <name evidence="10" type="ORF">OKJ99_11690</name>
</gene>
<dbReference type="InterPro" id="IPR011527">
    <property type="entry name" value="ABC1_TM_dom"/>
</dbReference>
<accession>A0ABU6F3V0</accession>
<proteinExistence type="predicted"/>
<dbReference type="InterPro" id="IPR027417">
    <property type="entry name" value="P-loop_NTPase"/>
</dbReference>
<evidence type="ECO:0000256" key="2">
    <source>
        <dbReference type="ARBA" id="ARBA00022692"/>
    </source>
</evidence>
<dbReference type="PANTHER" id="PTHR24221:SF646">
    <property type="entry name" value="HAEMOLYSIN SECRETION ATP-BINDING PROTEIN"/>
    <property type="match status" value="1"/>
</dbReference>
<feature type="transmembrane region" description="Helical" evidence="7">
    <location>
        <begin position="301"/>
        <end position="321"/>
    </location>
</feature>
<feature type="domain" description="ABC transporter" evidence="8">
    <location>
        <begin position="392"/>
        <end position="633"/>
    </location>
</feature>
<dbReference type="SUPFAM" id="SSF52540">
    <property type="entry name" value="P-loop containing nucleoside triphosphate hydrolases"/>
    <property type="match status" value="1"/>
</dbReference>
<keyword evidence="3" id="KW-0547">Nucleotide-binding</keyword>
<dbReference type="Gene3D" id="1.20.1560.10">
    <property type="entry name" value="ABC transporter type 1, transmembrane domain"/>
    <property type="match status" value="1"/>
</dbReference>
<evidence type="ECO:0000256" key="3">
    <source>
        <dbReference type="ARBA" id="ARBA00022741"/>
    </source>
</evidence>
<comment type="caution">
    <text evidence="10">The sequence shown here is derived from an EMBL/GenBank/DDBJ whole genome shotgun (WGS) entry which is preliminary data.</text>
</comment>
<comment type="subcellular location">
    <subcellularLocation>
        <location evidence="1">Cell membrane</location>
        <topology evidence="1">Multi-pass membrane protein</topology>
    </subcellularLocation>
</comment>
<sequence>MRILRRPRIEEPKVSESELELFGGPLRYDMGWSKHEYARLDLTLWGALKSLPRLVGHTIALAWRADRRSLVTVGATEVGQGIAAALKLLAVNAALHAVLAAGADVRGLRHALPAGAVLVVVNSVNAVLASWSTSAAGSLEPKVERAASEQYLAACERVEMAAIEDGAFRELIDRAQYGANEARHMIGSSVSAINSVFSLIASGGVLLALNPVLLPMLILIVAPRGWGVMRVAQQRYFSTMTWIEHLRASRVLSTLLTSVTAALEVRVHGVGGFLLRHFHRMSHSAESEQERLAKDKARTELAASALQGVGYLLTFMLMIGLCLSGHMSVAAFGTAAMALNSGSAGIGALVSTMSQLHEQSLYVHDLADFLVRADDWAIPDGGLPLPDRPRSIRLDMVSFRYPGRDEPAVKDVSFTIPLGSVIALVGPNGSGKSTLVRLLCGLHLPGEGHIHWDDINIAEADRHQLFAHVSLLTQSFERWPFTAAANIRIGQPGREATDDELRTSAAYAGADRDIAALPRGMNTLLGKQFRGGSDLSGGQWQKIGLARAHFRDACMIIVDEPTSALDPDAEQRAFDQILALAGPDRIIVLVTHRMAAVRHADLIFVLDEGRLIEQGSHAELFAAEPTSRYAHMYRLQAEQYEHLPHHPVPGPARPAVAEPN</sequence>
<dbReference type="InterPro" id="IPR003439">
    <property type="entry name" value="ABC_transporter-like_ATP-bd"/>
</dbReference>
<dbReference type="GO" id="GO:0005524">
    <property type="term" value="F:ATP binding"/>
    <property type="evidence" value="ECO:0007669"/>
    <property type="project" value="UniProtKB-KW"/>
</dbReference>
<feature type="transmembrane region" description="Helical" evidence="7">
    <location>
        <begin position="196"/>
        <end position="222"/>
    </location>
</feature>
<dbReference type="Pfam" id="PF00005">
    <property type="entry name" value="ABC_tran"/>
    <property type="match status" value="1"/>
</dbReference>
<organism evidence="10 11">
    <name type="scientific">Streptomyces endophyticus</name>
    <dbReference type="NCBI Taxonomy" id="714166"/>
    <lineage>
        <taxon>Bacteria</taxon>
        <taxon>Bacillati</taxon>
        <taxon>Actinomycetota</taxon>
        <taxon>Actinomycetes</taxon>
        <taxon>Kitasatosporales</taxon>
        <taxon>Streptomycetaceae</taxon>
        <taxon>Streptomyces</taxon>
    </lineage>
</organism>
<keyword evidence="4 10" id="KW-0067">ATP-binding</keyword>
<dbReference type="InterPro" id="IPR039421">
    <property type="entry name" value="Type_1_exporter"/>
</dbReference>
<dbReference type="InterPro" id="IPR036640">
    <property type="entry name" value="ABC1_TM_sf"/>
</dbReference>
<dbReference type="PROSITE" id="PS50929">
    <property type="entry name" value="ABC_TM1F"/>
    <property type="match status" value="1"/>
</dbReference>
<evidence type="ECO:0000256" key="6">
    <source>
        <dbReference type="ARBA" id="ARBA00023136"/>
    </source>
</evidence>
<keyword evidence="5 7" id="KW-1133">Transmembrane helix</keyword>
<dbReference type="EMBL" id="JAOZYC010000093">
    <property type="protein sequence ID" value="MEB8338158.1"/>
    <property type="molecule type" value="Genomic_DNA"/>
</dbReference>
<evidence type="ECO:0000259" key="9">
    <source>
        <dbReference type="PROSITE" id="PS50929"/>
    </source>
</evidence>
<dbReference type="SMART" id="SM00382">
    <property type="entry name" value="AAA"/>
    <property type="match status" value="1"/>
</dbReference>
<keyword evidence="6 7" id="KW-0472">Membrane</keyword>